<proteinExistence type="predicted"/>
<organism evidence="2 3">
    <name type="scientific">Zooshikella harenae</name>
    <dbReference type="NCBI Taxonomy" id="2827238"/>
    <lineage>
        <taxon>Bacteria</taxon>
        <taxon>Pseudomonadati</taxon>
        <taxon>Pseudomonadota</taxon>
        <taxon>Gammaproteobacteria</taxon>
        <taxon>Oceanospirillales</taxon>
        <taxon>Zooshikellaceae</taxon>
        <taxon>Zooshikella</taxon>
    </lineage>
</organism>
<evidence type="ECO:0000259" key="1">
    <source>
        <dbReference type="Pfam" id="PF13883"/>
    </source>
</evidence>
<accession>A0ABS5ZCJ9</accession>
<dbReference type="InterPro" id="IPR012349">
    <property type="entry name" value="Split_barrel_FMN-bd"/>
</dbReference>
<dbReference type="InterPro" id="IPR037119">
    <property type="entry name" value="Haem_oxidase_HugZ-like_sf"/>
</dbReference>
<dbReference type="RefSeq" id="WP_215819898.1">
    <property type="nucleotide sequence ID" value="NZ_JAGSOY010000024.1"/>
</dbReference>
<reference evidence="2 3" key="1">
    <citation type="submission" date="2021-04" db="EMBL/GenBank/DDBJ databases">
        <authorList>
            <person name="Pira H."/>
            <person name="Risdian C."/>
            <person name="Wink J."/>
        </authorList>
    </citation>
    <scope>NUCLEOTIDE SEQUENCE [LARGE SCALE GENOMIC DNA]</scope>
    <source>
        <strain evidence="2 3">WH53</strain>
    </source>
</reference>
<protein>
    <submittedName>
        <fullName evidence="2">Pyridoxamine 5'-phosphate oxidase family protein</fullName>
    </submittedName>
</protein>
<evidence type="ECO:0000313" key="2">
    <source>
        <dbReference type="EMBL" id="MBU2711740.1"/>
    </source>
</evidence>
<evidence type="ECO:0000313" key="3">
    <source>
        <dbReference type="Proteomes" id="UP000690515"/>
    </source>
</evidence>
<dbReference type="Pfam" id="PF13883">
    <property type="entry name" value="CREG_beta-barrel"/>
    <property type="match status" value="1"/>
</dbReference>
<name>A0ABS5ZCJ9_9GAMM</name>
<feature type="domain" description="CREG-like beta-barrel" evidence="1">
    <location>
        <begin position="31"/>
        <end position="150"/>
    </location>
</feature>
<dbReference type="PANTHER" id="PTHR13343:SF17">
    <property type="entry name" value="CELLULAR REPRESSOR OF E1A-STIMULATED GENES, ISOFORM A"/>
    <property type="match status" value="1"/>
</dbReference>
<comment type="caution">
    <text evidence="2">The sequence shown here is derived from an EMBL/GenBank/DDBJ whole genome shotgun (WGS) entry which is preliminary data.</text>
</comment>
<dbReference type="InterPro" id="IPR055343">
    <property type="entry name" value="CREG_beta-barrel"/>
</dbReference>
<dbReference type="Proteomes" id="UP000690515">
    <property type="component" value="Unassembled WGS sequence"/>
</dbReference>
<dbReference type="PANTHER" id="PTHR13343">
    <property type="entry name" value="CREG1 PROTEIN"/>
    <property type="match status" value="1"/>
</dbReference>
<gene>
    <name evidence="2" type="ORF">KCG35_11775</name>
</gene>
<sequence length="249" mass="28180">MTSSDLEPLRKAEDAACYMLLGFFQGVLSTQLASGYPLGSVVPYCLDEQGSPLFLLSDLAQHTKNIKANPKVSLTLYSQGRGDIQQQPRLSIYGQVKAISLADKNVERYYRHFPNAHYYCSELDFNFYQLEVLKGYYVGGFGKVYWLGAEMFQKSSKLFSEPEEFALLIKMNDSFSHLIAKLVISKLLASKLIVTTPDTENERVMLVGIDTLGFTIRWLDELHRVSFPTSANLPRDAQQLITTMINEYC</sequence>
<dbReference type="EMBL" id="JAGSOY010000024">
    <property type="protein sequence ID" value="MBU2711740.1"/>
    <property type="molecule type" value="Genomic_DNA"/>
</dbReference>
<dbReference type="Gene3D" id="3.20.180.10">
    <property type="entry name" value="PNP-oxidase-like"/>
    <property type="match status" value="1"/>
</dbReference>
<dbReference type="SUPFAM" id="SSF50475">
    <property type="entry name" value="FMN-binding split barrel"/>
    <property type="match status" value="1"/>
</dbReference>
<keyword evidence="3" id="KW-1185">Reference proteome</keyword>
<dbReference type="Gene3D" id="2.30.110.10">
    <property type="entry name" value="Electron Transport, Fmn-binding Protein, Chain A"/>
    <property type="match status" value="1"/>
</dbReference>